<dbReference type="InterPro" id="IPR029044">
    <property type="entry name" value="Nucleotide-diphossugar_trans"/>
</dbReference>
<dbReference type="CDD" id="cd00761">
    <property type="entry name" value="Glyco_tranf_GTA_type"/>
    <property type="match status" value="1"/>
</dbReference>
<dbReference type="Proteomes" id="UP000610746">
    <property type="component" value="Unassembled WGS sequence"/>
</dbReference>
<organism evidence="2 3">
    <name type="scientific">Frigoriflavimonas asaccharolytica</name>
    <dbReference type="NCBI Taxonomy" id="2735899"/>
    <lineage>
        <taxon>Bacteria</taxon>
        <taxon>Pseudomonadati</taxon>
        <taxon>Bacteroidota</taxon>
        <taxon>Flavobacteriia</taxon>
        <taxon>Flavobacteriales</taxon>
        <taxon>Weeksellaceae</taxon>
        <taxon>Frigoriflavimonas</taxon>
    </lineage>
</organism>
<dbReference type="PANTHER" id="PTHR22916">
    <property type="entry name" value="GLYCOSYLTRANSFERASE"/>
    <property type="match status" value="1"/>
</dbReference>
<evidence type="ECO:0000313" key="3">
    <source>
        <dbReference type="Proteomes" id="UP000610746"/>
    </source>
</evidence>
<keyword evidence="3" id="KW-1185">Reference proteome</keyword>
<proteinExistence type="predicted"/>
<dbReference type="EMBL" id="JABSNO010000002">
    <property type="protein sequence ID" value="NRS91396.1"/>
    <property type="molecule type" value="Genomic_DNA"/>
</dbReference>
<dbReference type="AlphaFoldDB" id="A0A8J8K7E2"/>
<dbReference type="RefSeq" id="WP_173778024.1">
    <property type="nucleotide sequence ID" value="NZ_JABSNO010000002.1"/>
</dbReference>
<dbReference type="PANTHER" id="PTHR22916:SF3">
    <property type="entry name" value="UDP-GLCNAC:BETAGAL BETA-1,3-N-ACETYLGLUCOSAMINYLTRANSFERASE-LIKE PROTEIN 1"/>
    <property type="match status" value="1"/>
</dbReference>
<gene>
    <name evidence="2" type="ORF">HNQ03_000462</name>
</gene>
<name>A0A8J8K7E2_9FLAO</name>
<evidence type="ECO:0000259" key="1">
    <source>
        <dbReference type="Pfam" id="PF00535"/>
    </source>
</evidence>
<sequence>MISVIIPLFNAEKTIVAALESVLNQTFGLENFEIFVINDGSTDSSKNLVETFINKNPEAKISFLHQENKGVSAARNAGLKICNGEYIAFLDADDIWFPEKTSKQMDVFTENLEIDFLSCRRTNHTIKYPYKVGKNNLAEITFRKLLFRNETQPSTVIFKRKILENTGYLNDNQRYAEDVNYWLRISEKNKMSFLNEELVIANGGKRTFGVSGLSANLKEMHLGFLKNLKEMYYQKRISFLEWIFYFIFYKIKFLVLQIRNF</sequence>
<dbReference type="Pfam" id="PF00535">
    <property type="entry name" value="Glycos_transf_2"/>
    <property type="match status" value="1"/>
</dbReference>
<protein>
    <submittedName>
        <fullName evidence="2">Glycosyltransferase involved in cell wall biosynthesis</fullName>
    </submittedName>
</protein>
<comment type="caution">
    <text evidence="2">The sequence shown here is derived from an EMBL/GenBank/DDBJ whole genome shotgun (WGS) entry which is preliminary data.</text>
</comment>
<dbReference type="InterPro" id="IPR001173">
    <property type="entry name" value="Glyco_trans_2-like"/>
</dbReference>
<dbReference type="Gene3D" id="3.90.550.10">
    <property type="entry name" value="Spore Coat Polysaccharide Biosynthesis Protein SpsA, Chain A"/>
    <property type="match status" value="1"/>
</dbReference>
<dbReference type="SUPFAM" id="SSF53448">
    <property type="entry name" value="Nucleotide-diphospho-sugar transferases"/>
    <property type="match status" value="1"/>
</dbReference>
<evidence type="ECO:0000313" key="2">
    <source>
        <dbReference type="EMBL" id="NRS91396.1"/>
    </source>
</evidence>
<accession>A0A8J8K7E2</accession>
<reference evidence="2" key="1">
    <citation type="submission" date="2020-05" db="EMBL/GenBank/DDBJ databases">
        <title>Genomic Encyclopedia of Type Strains, Phase IV (KMG-V): Genome sequencing to study the core and pangenomes of soil and plant-associated prokaryotes.</title>
        <authorList>
            <person name="Whitman W."/>
        </authorList>
    </citation>
    <scope>NUCLEOTIDE SEQUENCE</scope>
    <source>
        <strain evidence="2">16F</strain>
    </source>
</reference>
<dbReference type="GO" id="GO:0016758">
    <property type="term" value="F:hexosyltransferase activity"/>
    <property type="evidence" value="ECO:0007669"/>
    <property type="project" value="UniProtKB-ARBA"/>
</dbReference>
<feature type="domain" description="Glycosyltransferase 2-like" evidence="1">
    <location>
        <begin position="3"/>
        <end position="148"/>
    </location>
</feature>